<feature type="transmembrane region" description="Helical" evidence="7">
    <location>
        <begin position="73"/>
        <end position="94"/>
    </location>
</feature>
<keyword evidence="4 7" id="KW-0812">Transmembrane</keyword>
<sequence>MASKKGSAYWFILPALIVYVILTLLPSFYTFVYSLTNYDGILKLSQLRFVGLDNYIYLLTRDKQMGQAILNTLVWLVFQLLLGNGLAFLFALLLNQKIRGTNLFRAIIFLPVVISSVAVSFVWGYILDPQVGDLNKFLQAAGLGEWTRNWLGDSSTALISIILVDIWKSVGFNMVILLAGLQTIPSDVYEAGKIDGAGPWRAFTRITFPLMIPVLGMVTILTVNGTLRTFDMVYILTGGGPGYETEVLMTRIFSEAFTANRMGYASSLAVLLFVVLFFLAYAQLKMTEQKDTN</sequence>
<dbReference type="PANTHER" id="PTHR30193">
    <property type="entry name" value="ABC TRANSPORTER PERMEASE PROTEIN"/>
    <property type="match status" value="1"/>
</dbReference>
<evidence type="ECO:0000256" key="3">
    <source>
        <dbReference type="ARBA" id="ARBA00022475"/>
    </source>
</evidence>
<evidence type="ECO:0000256" key="1">
    <source>
        <dbReference type="ARBA" id="ARBA00004651"/>
    </source>
</evidence>
<evidence type="ECO:0000256" key="4">
    <source>
        <dbReference type="ARBA" id="ARBA00022692"/>
    </source>
</evidence>
<dbReference type="Proteomes" id="UP000502248">
    <property type="component" value="Chromosome"/>
</dbReference>
<dbReference type="SUPFAM" id="SSF161098">
    <property type="entry name" value="MetI-like"/>
    <property type="match status" value="1"/>
</dbReference>
<evidence type="ECO:0000256" key="2">
    <source>
        <dbReference type="ARBA" id="ARBA00022448"/>
    </source>
</evidence>
<comment type="subcellular location">
    <subcellularLocation>
        <location evidence="1 7">Cell membrane</location>
        <topology evidence="1 7">Multi-pass membrane protein</topology>
    </subcellularLocation>
</comment>
<evidence type="ECO:0000313" key="9">
    <source>
        <dbReference type="EMBL" id="QJD85662.1"/>
    </source>
</evidence>
<dbReference type="SUPFAM" id="SSF160964">
    <property type="entry name" value="MalF N-terminal region-like"/>
    <property type="match status" value="1"/>
</dbReference>
<proteinExistence type="inferred from homology"/>
<evidence type="ECO:0000313" key="10">
    <source>
        <dbReference type="Proteomes" id="UP000502248"/>
    </source>
</evidence>
<dbReference type="EMBL" id="CP051680">
    <property type="protein sequence ID" value="QJD85662.1"/>
    <property type="molecule type" value="Genomic_DNA"/>
</dbReference>
<feature type="transmembrane region" description="Helical" evidence="7">
    <location>
        <begin position="202"/>
        <end position="223"/>
    </location>
</feature>
<feature type="transmembrane region" description="Helical" evidence="7">
    <location>
        <begin position="106"/>
        <end position="126"/>
    </location>
</feature>
<organism evidence="9 10">
    <name type="scientific">Cohnella herbarum</name>
    <dbReference type="NCBI Taxonomy" id="2728023"/>
    <lineage>
        <taxon>Bacteria</taxon>
        <taxon>Bacillati</taxon>
        <taxon>Bacillota</taxon>
        <taxon>Bacilli</taxon>
        <taxon>Bacillales</taxon>
        <taxon>Paenibacillaceae</taxon>
        <taxon>Cohnella</taxon>
    </lineage>
</organism>
<evidence type="ECO:0000256" key="7">
    <source>
        <dbReference type="RuleBase" id="RU363032"/>
    </source>
</evidence>
<dbReference type="CDD" id="cd06261">
    <property type="entry name" value="TM_PBP2"/>
    <property type="match status" value="1"/>
</dbReference>
<dbReference type="InterPro" id="IPR000515">
    <property type="entry name" value="MetI-like"/>
</dbReference>
<reference evidence="9 10" key="1">
    <citation type="submission" date="2020-04" db="EMBL/GenBank/DDBJ databases">
        <title>Genome sequencing of novel species.</title>
        <authorList>
            <person name="Heo J."/>
            <person name="Kim S.-J."/>
            <person name="Kim J.-S."/>
            <person name="Hong S.-B."/>
            <person name="Kwon S.-W."/>
        </authorList>
    </citation>
    <scope>NUCLEOTIDE SEQUENCE [LARGE SCALE GENOMIC DNA]</scope>
    <source>
        <strain evidence="9 10">MFER-1</strain>
    </source>
</reference>
<evidence type="ECO:0000259" key="8">
    <source>
        <dbReference type="PROSITE" id="PS50928"/>
    </source>
</evidence>
<feature type="transmembrane region" description="Helical" evidence="7">
    <location>
        <begin position="7"/>
        <end position="29"/>
    </location>
</feature>
<dbReference type="RefSeq" id="WP_169281922.1">
    <property type="nucleotide sequence ID" value="NZ_CP051680.1"/>
</dbReference>
<dbReference type="GO" id="GO:0005886">
    <property type="term" value="C:plasma membrane"/>
    <property type="evidence" value="ECO:0007669"/>
    <property type="project" value="UniProtKB-SubCell"/>
</dbReference>
<dbReference type="Gene3D" id="1.10.3720.10">
    <property type="entry name" value="MetI-like"/>
    <property type="match status" value="1"/>
</dbReference>
<dbReference type="PROSITE" id="PS50928">
    <property type="entry name" value="ABC_TM1"/>
    <property type="match status" value="1"/>
</dbReference>
<dbReference type="AlphaFoldDB" id="A0A7Z2VM89"/>
<dbReference type="InterPro" id="IPR051393">
    <property type="entry name" value="ABC_transporter_permease"/>
</dbReference>
<keyword evidence="5 7" id="KW-1133">Transmembrane helix</keyword>
<name>A0A7Z2VM89_9BACL</name>
<dbReference type="KEGG" id="cheb:HH215_22400"/>
<accession>A0A7Z2VM89</accession>
<feature type="domain" description="ABC transmembrane type-1" evidence="8">
    <location>
        <begin position="69"/>
        <end position="283"/>
    </location>
</feature>
<protein>
    <submittedName>
        <fullName evidence="9">Sugar ABC transporter permease</fullName>
    </submittedName>
</protein>
<dbReference type="Pfam" id="PF00528">
    <property type="entry name" value="BPD_transp_1"/>
    <property type="match status" value="1"/>
</dbReference>
<feature type="transmembrane region" description="Helical" evidence="7">
    <location>
        <begin position="157"/>
        <end position="181"/>
    </location>
</feature>
<comment type="similarity">
    <text evidence="7">Belongs to the binding-protein-dependent transport system permease family.</text>
</comment>
<evidence type="ECO:0000256" key="5">
    <source>
        <dbReference type="ARBA" id="ARBA00022989"/>
    </source>
</evidence>
<keyword evidence="10" id="KW-1185">Reference proteome</keyword>
<dbReference type="GO" id="GO:0055085">
    <property type="term" value="P:transmembrane transport"/>
    <property type="evidence" value="ECO:0007669"/>
    <property type="project" value="InterPro"/>
</dbReference>
<gene>
    <name evidence="9" type="ORF">HH215_22400</name>
</gene>
<keyword evidence="2 7" id="KW-0813">Transport</keyword>
<feature type="transmembrane region" description="Helical" evidence="7">
    <location>
        <begin position="262"/>
        <end position="282"/>
    </location>
</feature>
<dbReference type="InterPro" id="IPR035906">
    <property type="entry name" value="MetI-like_sf"/>
</dbReference>
<keyword evidence="6 7" id="KW-0472">Membrane</keyword>
<evidence type="ECO:0000256" key="6">
    <source>
        <dbReference type="ARBA" id="ARBA00023136"/>
    </source>
</evidence>
<keyword evidence="3" id="KW-1003">Cell membrane</keyword>
<dbReference type="PANTHER" id="PTHR30193:SF37">
    <property type="entry name" value="INNER MEMBRANE ABC TRANSPORTER PERMEASE PROTEIN YCJO"/>
    <property type="match status" value="1"/>
</dbReference>